<keyword evidence="8" id="KW-0406">Ion transport</keyword>
<keyword evidence="5" id="KW-0138">CF(0)</keyword>
<evidence type="ECO:0000256" key="9">
    <source>
        <dbReference type="ARBA" id="ARBA00023128"/>
    </source>
</evidence>
<evidence type="ECO:0000256" key="8">
    <source>
        <dbReference type="ARBA" id="ARBA00023065"/>
    </source>
</evidence>
<evidence type="ECO:0000256" key="10">
    <source>
        <dbReference type="ARBA" id="ARBA00023136"/>
    </source>
</evidence>
<keyword evidence="10" id="KW-0472">Membrane</keyword>
<dbReference type="Gene3D" id="6.10.280.70">
    <property type="match status" value="1"/>
</dbReference>
<evidence type="ECO:0000256" key="6">
    <source>
        <dbReference type="ARBA" id="ARBA00022781"/>
    </source>
</evidence>
<name>A0A2X0KHQ5_9BASI</name>
<dbReference type="GO" id="GO:0015078">
    <property type="term" value="F:proton transmembrane transporter activity"/>
    <property type="evidence" value="ECO:0007669"/>
    <property type="project" value="InterPro"/>
</dbReference>
<dbReference type="GO" id="GO:0045259">
    <property type="term" value="C:proton-transporting ATP synthase complex"/>
    <property type="evidence" value="ECO:0007669"/>
    <property type="project" value="UniProtKB-KW"/>
</dbReference>
<keyword evidence="4" id="KW-0813">Transport</keyword>
<evidence type="ECO:0000256" key="1">
    <source>
        <dbReference type="ARBA" id="ARBA00004273"/>
    </source>
</evidence>
<accession>A0A2X0KHQ5</accession>
<gene>
    <name evidence="11" type="ORF">BZ3500_MVSOF-1268-A1-R1_CHR2-1G04171</name>
</gene>
<proteinExistence type="inferred from homology"/>
<dbReference type="PANTHER" id="PTHR12700">
    <property type="entry name" value="ATP SYNTHASE SUBUNIT D, MITOCHONDRIAL"/>
    <property type="match status" value="1"/>
</dbReference>
<keyword evidence="9" id="KW-0496">Mitochondrion</keyword>
<dbReference type="EMBL" id="FMWP01000012">
    <property type="protein sequence ID" value="SCZ88073.1"/>
    <property type="molecule type" value="Genomic_DNA"/>
</dbReference>
<evidence type="ECO:0000256" key="4">
    <source>
        <dbReference type="ARBA" id="ARBA00022448"/>
    </source>
</evidence>
<keyword evidence="12" id="KW-1185">Reference proteome</keyword>
<dbReference type="STRING" id="289078.A0A2X0KHQ5"/>
<comment type="subcellular location">
    <subcellularLocation>
        <location evidence="1">Mitochondrion inner membrane</location>
    </subcellularLocation>
</comment>
<dbReference type="AlphaFoldDB" id="A0A2X0KHQ5"/>
<evidence type="ECO:0000313" key="11">
    <source>
        <dbReference type="EMBL" id="SCZ88073.1"/>
    </source>
</evidence>
<dbReference type="OrthoDB" id="35799at2759"/>
<reference evidence="12" key="1">
    <citation type="submission" date="2016-10" db="EMBL/GenBank/DDBJ databases">
        <authorList>
            <person name="Jeantristanb JTB J.-T."/>
            <person name="Ricardo R."/>
        </authorList>
    </citation>
    <scope>NUCLEOTIDE SEQUENCE [LARGE SCALE GENOMIC DNA]</scope>
</reference>
<dbReference type="InterPro" id="IPR008689">
    <property type="entry name" value="ATP_synth_F0_dsu_mt"/>
</dbReference>
<dbReference type="GO" id="GO:0015986">
    <property type="term" value="P:proton motive force-driven ATP synthesis"/>
    <property type="evidence" value="ECO:0007669"/>
    <property type="project" value="InterPro"/>
</dbReference>
<dbReference type="SUPFAM" id="SSF161065">
    <property type="entry name" value="ATP synthase D chain-like"/>
    <property type="match status" value="1"/>
</dbReference>
<sequence>MAAAVVDWGRITTKLGLHKDTLSALSAFRQRAAAARTAHTTYSAQARTIDFEHYRSVLKNKEIVAEGEKLFKSFKPVDYDVQAQLKAIAAFETKASSVAQELTTSLFGSHQVASAKETANKIDSELGDLNSTLKNIENARSFDELTLDDVAKARPEITKAVETMLKKGKWTVPGYTEKLERLLIADNLKKKHTFRRDGWCSWSLIRMTRVFLSERGTGRGEVSWQCSSCVFFSSNSSLGRGGLRWVGGERFEKWCVLCETLCNCALVARLGLIDAD</sequence>
<comment type="similarity">
    <text evidence="2">Belongs to the ATPase d subunit family.</text>
</comment>
<organism evidence="11 12">
    <name type="scientific">Microbotryum saponariae</name>
    <dbReference type="NCBI Taxonomy" id="289078"/>
    <lineage>
        <taxon>Eukaryota</taxon>
        <taxon>Fungi</taxon>
        <taxon>Dikarya</taxon>
        <taxon>Basidiomycota</taxon>
        <taxon>Pucciniomycotina</taxon>
        <taxon>Microbotryomycetes</taxon>
        <taxon>Microbotryales</taxon>
        <taxon>Microbotryaceae</taxon>
        <taxon>Microbotryum</taxon>
    </lineage>
</organism>
<dbReference type="InterPro" id="IPR036228">
    <property type="entry name" value="ATP_synth_F0_dsu_sf_mt"/>
</dbReference>
<evidence type="ECO:0000313" key="12">
    <source>
        <dbReference type="Proteomes" id="UP000249723"/>
    </source>
</evidence>
<keyword evidence="7" id="KW-0999">Mitochondrion inner membrane</keyword>
<evidence type="ECO:0000256" key="3">
    <source>
        <dbReference type="ARBA" id="ARBA00021688"/>
    </source>
</evidence>
<dbReference type="GO" id="GO:0005743">
    <property type="term" value="C:mitochondrial inner membrane"/>
    <property type="evidence" value="ECO:0007669"/>
    <property type="project" value="UniProtKB-SubCell"/>
</dbReference>
<evidence type="ECO:0000256" key="2">
    <source>
        <dbReference type="ARBA" id="ARBA00006842"/>
    </source>
</evidence>
<protein>
    <recommendedName>
        <fullName evidence="3">ATP synthase subunit d, mitochondrial</fullName>
    </recommendedName>
</protein>
<dbReference type="Proteomes" id="UP000249723">
    <property type="component" value="Unassembled WGS sequence"/>
</dbReference>
<evidence type="ECO:0000256" key="5">
    <source>
        <dbReference type="ARBA" id="ARBA00022547"/>
    </source>
</evidence>
<keyword evidence="6" id="KW-0375">Hydrogen ion transport</keyword>
<dbReference type="Pfam" id="PF05873">
    <property type="entry name" value="Mt_ATP-synt_D"/>
    <property type="match status" value="1"/>
</dbReference>
<evidence type="ECO:0000256" key="7">
    <source>
        <dbReference type="ARBA" id="ARBA00022792"/>
    </source>
</evidence>